<sequence length="451" mass="47957">MTHITKGANVPVPAGPLRIAVGRHRVPGVPAVDAAALLLDATGTVRGDADIVFRSRPEHPSGAVRHVGTGEDGGQLAEWLELDLLRVEPAVQRVLIAGSCDGGVFGQVPGLYAQVVSVDGAVVTHYDVTDASSETAFVLGEFYRRDGAWKFRAVGQGYDSGLAGLATDFGVVVAEAAVLVAPPASGPVPLKGVAKTGSASVAAAVVAAPPLSKPAVPVPSSPVTSPSAVVSPAGTPSWGVDLFDFEPRVYSGKGEKTVTVDLPFPPDSEPVILEARVEDYHFLQVQISGRSDDVFCDDLPAFYGRALLVPPRKGGPVKMKVRHSGKWELTVMPLTAARPISTGTVQGSGREVFVHTGTAADLRVRATDRHSGWFQLNHHKGDTPGELRRPAEELVHAWNGRRVKEKVRIPDGPLLLVIDKSRHEWELTVDLLPLHEPSPGAERQWRGESRH</sequence>
<dbReference type="PANTHER" id="PTHR32097">
    <property type="entry name" value="CAMP-BINDING PROTEIN 1-RELATED"/>
    <property type="match status" value="1"/>
</dbReference>
<reference evidence="3 4" key="1">
    <citation type="submission" date="2024-09" db="EMBL/GenBank/DDBJ databases">
        <authorList>
            <person name="Sun Q."/>
            <person name="Mori K."/>
        </authorList>
    </citation>
    <scope>NUCLEOTIDE SEQUENCE [LARGE SCALE GENOMIC DNA]</scope>
    <source>
        <strain evidence="3 4">JCM 3331</strain>
    </source>
</reference>
<feature type="domain" description="TerD" evidence="2">
    <location>
        <begin position="28"/>
        <end position="169"/>
    </location>
</feature>
<dbReference type="Pfam" id="PF02342">
    <property type="entry name" value="TerD"/>
    <property type="match status" value="1"/>
</dbReference>
<organism evidence="3 4">
    <name type="scientific">Streptomyces yanii</name>
    <dbReference type="NCBI Taxonomy" id="78510"/>
    <lineage>
        <taxon>Bacteria</taxon>
        <taxon>Bacillati</taxon>
        <taxon>Actinomycetota</taxon>
        <taxon>Actinomycetes</taxon>
        <taxon>Kitasatosporales</taxon>
        <taxon>Streptomycetaceae</taxon>
        <taxon>Streptomyces</taxon>
    </lineage>
</organism>
<protein>
    <submittedName>
        <fullName evidence="3">TerD family protein</fullName>
    </submittedName>
</protein>
<evidence type="ECO:0000313" key="4">
    <source>
        <dbReference type="Proteomes" id="UP001589710"/>
    </source>
</evidence>
<keyword evidence="4" id="KW-1185">Reference proteome</keyword>
<dbReference type="InterPro" id="IPR003325">
    <property type="entry name" value="TerD"/>
</dbReference>
<dbReference type="Gene3D" id="2.60.60.30">
    <property type="entry name" value="sav2460 like domains"/>
    <property type="match status" value="1"/>
</dbReference>
<dbReference type="PANTHER" id="PTHR32097:SF4">
    <property type="entry name" value="GENERAL STRESS PROTEIN 16U"/>
    <property type="match status" value="1"/>
</dbReference>
<name>A0ABV5R2X1_9ACTN</name>
<evidence type="ECO:0000259" key="2">
    <source>
        <dbReference type="Pfam" id="PF02342"/>
    </source>
</evidence>
<evidence type="ECO:0000256" key="1">
    <source>
        <dbReference type="ARBA" id="ARBA00008775"/>
    </source>
</evidence>
<dbReference type="CDD" id="cd06974">
    <property type="entry name" value="TerD_like"/>
    <property type="match status" value="1"/>
</dbReference>
<dbReference type="InterPro" id="IPR051324">
    <property type="entry name" value="Stress/Tellurium_Resist"/>
</dbReference>
<dbReference type="EMBL" id="JBHMCG010000007">
    <property type="protein sequence ID" value="MFB9571284.1"/>
    <property type="molecule type" value="Genomic_DNA"/>
</dbReference>
<comment type="similarity">
    <text evidence="1">Belongs to the CAPAB/TerDEXZ family.</text>
</comment>
<gene>
    <name evidence="3" type="ORF">ACFFTL_02715</name>
</gene>
<proteinExistence type="inferred from homology"/>
<comment type="caution">
    <text evidence="3">The sequence shown here is derived from an EMBL/GenBank/DDBJ whole genome shotgun (WGS) entry which is preliminary data.</text>
</comment>
<accession>A0ABV5R2X1</accession>
<evidence type="ECO:0000313" key="3">
    <source>
        <dbReference type="EMBL" id="MFB9571284.1"/>
    </source>
</evidence>
<dbReference type="Proteomes" id="UP001589710">
    <property type="component" value="Unassembled WGS sequence"/>
</dbReference>
<dbReference type="RefSeq" id="WP_345516998.1">
    <property type="nucleotide sequence ID" value="NZ_BAAAXD010000042.1"/>
</dbReference>